<dbReference type="Pfam" id="PF00700">
    <property type="entry name" value="Flagellin_C"/>
    <property type="match status" value="1"/>
</dbReference>
<gene>
    <name evidence="6" type="ORF">LAL4801_00851</name>
</gene>
<sequence length="348" mass="37561">MKTTYISTITLADASRRQIQNQSSLVQKLSIELSSGRKYDVGLDLGTKTGESVSLRSEFHFLNGIMDTNALTASRLDVSQAAMGDILTDAQDFLATLVALRENNGSSDIVKADAVGNLELLTSRLNTQLNGNFVFAGINTDQEPFADYSDPTSPNKLAADAAFMTEFGMAQSNPGVSGITPAAMSTYLNGAFETMFQNPAWGTSWSSASSNVMVSRISASETVSSSVSANEQAFRDLAAAYTMMSDLGNEDLDPETWKVVVNKAIEKLGTGIADVTSQMGKLGNVQEQVKLASERLKVQTDILNRRINDLENVNLEETSVRLNTALTQLETTYAVTARMQGLSILNYL</sequence>
<dbReference type="RefSeq" id="WP_022998512.1">
    <property type="nucleotide sequence ID" value="NZ_CP045627.1"/>
</dbReference>
<dbReference type="KEGG" id="lagg:B0E33_25890"/>
<accession>A0A0M6XY63</accession>
<dbReference type="NCBIfam" id="NF004669">
    <property type="entry name" value="PRK06008.1"/>
    <property type="match status" value="1"/>
</dbReference>
<comment type="similarity">
    <text evidence="1 3">Belongs to the bacterial flagellin family.</text>
</comment>
<dbReference type="InterPro" id="IPR001029">
    <property type="entry name" value="Flagellin_N"/>
</dbReference>
<proteinExistence type="inferred from homology"/>
<keyword evidence="6" id="KW-0282">Flagellum</keyword>
<dbReference type="OrthoDB" id="7312911at2"/>
<comment type="function">
    <text evidence="3">Flagellin is the subunit protein which polymerizes to form the filaments of bacterial flagella.</text>
</comment>
<keyword evidence="6" id="KW-0969">Cilium</keyword>
<dbReference type="AlphaFoldDB" id="A0A0M6XY63"/>
<dbReference type="Proteomes" id="UP000048926">
    <property type="component" value="Unassembled WGS sequence"/>
</dbReference>
<name>A0A0M6XY63_9HYPH</name>
<dbReference type="InterPro" id="IPR046358">
    <property type="entry name" value="Flagellin_C"/>
</dbReference>
<evidence type="ECO:0000313" key="6">
    <source>
        <dbReference type="EMBL" id="CTQ42423.1"/>
    </source>
</evidence>
<evidence type="ECO:0000256" key="2">
    <source>
        <dbReference type="ARBA" id="ARBA00023143"/>
    </source>
</evidence>
<reference evidence="7" key="1">
    <citation type="submission" date="2015-07" db="EMBL/GenBank/DDBJ databases">
        <authorList>
            <person name="Rodrigo-Torres Lidia"/>
            <person name="Arahal R.David."/>
        </authorList>
    </citation>
    <scope>NUCLEOTIDE SEQUENCE [LARGE SCALE GENOMIC DNA]</scope>
    <source>
        <strain evidence="7">CECT 4801</strain>
    </source>
</reference>
<organism evidence="6 7">
    <name type="scientific">Roseibium aggregatum</name>
    <dbReference type="NCBI Taxonomy" id="187304"/>
    <lineage>
        <taxon>Bacteria</taxon>
        <taxon>Pseudomonadati</taxon>
        <taxon>Pseudomonadota</taxon>
        <taxon>Alphaproteobacteria</taxon>
        <taxon>Hyphomicrobiales</taxon>
        <taxon>Stappiaceae</taxon>
        <taxon>Roseibium</taxon>
    </lineage>
</organism>
<evidence type="ECO:0000256" key="3">
    <source>
        <dbReference type="RuleBase" id="RU362073"/>
    </source>
</evidence>
<dbReference type="GO" id="GO:0009288">
    <property type="term" value="C:bacterial-type flagellum"/>
    <property type="evidence" value="ECO:0007669"/>
    <property type="project" value="UniProtKB-SubCell"/>
</dbReference>
<dbReference type="PANTHER" id="PTHR42792:SF1">
    <property type="entry name" value="FLAGELLAR HOOK-ASSOCIATED PROTEIN 3"/>
    <property type="match status" value="1"/>
</dbReference>
<dbReference type="Pfam" id="PF00669">
    <property type="entry name" value="Flagellin_N"/>
    <property type="match status" value="1"/>
</dbReference>
<comment type="subcellular location">
    <subcellularLocation>
        <location evidence="3">Secreted</location>
    </subcellularLocation>
    <subcellularLocation>
        <location evidence="3">Bacterial flagellum</location>
    </subcellularLocation>
</comment>
<dbReference type="EMBL" id="CXST01000001">
    <property type="protein sequence ID" value="CTQ42423.1"/>
    <property type="molecule type" value="Genomic_DNA"/>
</dbReference>
<keyword evidence="3" id="KW-0964">Secreted</keyword>
<evidence type="ECO:0000256" key="1">
    <source>
        <dbReference type="ARBA" id="ARBA00005709"/>
    </source>
</evidence>
<keyword evidence="7" id="KW-1185">Reference proteome</keyword>
<evidence type="ECO:0000259" key="5">
    <source>
        <dbReference type="Pfam" id="PF00700"/>
    </source>
</evidence>
<dbReference type="SUPFAM" id="SSF64518">
    <property type="entry name" value="Phase 1 flagellin"/>
    <property type="match status" value="1"/>
</dbReference>
<dbReference type="GO" id="GO:0005198">
    <property type="term" value="F:structural molecule activity"/>
    <property type="evidence" value="ECO:0007669"/>
    <property type="project" value="UniProtKB-UniRule"/>
</dbReference>
<keyword evidence="2 3" id="KW-0975">Bacterial flagellum</keyword>
<dbReference type="Gene3D" id="1.20.1330.10">
    <property type="entry name" value="f41 fragment of flagellin, N-terminal domain"/>
    <property type="match status" value="1"/>
</dbReference>
<feature type="domain" description="Flagellin N-terminal" evidence="4">
    <location>
        <begin position="6"/>
        <end position="140"/>
    </location>
</feature>
<evidence type="ECO:0000313" key="7">
    <source>
        <dbReference type="Proteomes" id="UP000048926"/>
    </source>
</evidence>
<dbReference type="GO" id="GO:0005576">
    <property type="term" value="C:extracellular region"/>
    <property type="evidence" value="ECO:0007669"/>
    <property type="project" value="UniProtKB-SubCell"/>
</dbReference>
<feature type="domain" description="Flagellin C-terminal" evidence="5">
    <location>
        <begin position="266"/>
        <end position="348"/>
    </location>
</feature>
<keyword evidence="6" id="KW-0966">Cell projection</keyword>
<dbReference type="InterPro" id="IPR001492">
    <property type="entry name" value="Flagellin"/>
</dbReference>
<protein>
    <recommendedName>
        <fullName evidence="3">Flagellin</fullName>
    </recommendedName>
</protein>
<evidence type="ECO:0000259" key="4">
    <source>
        <dbReference type="Pfam" id="PF00669"/>
    </source>
</evidence>
<dbReference type="STRING" id="187304.B0E33_25890"/>
<dbReference type="PANTHER" id="PTHR42792">
    <property type="entry name" value="FLAGELLIN"/>
    <property type="match status" value="1"/>
</dbReference>